<evidence type="ECO:0000256" key="1">
    <source>
        <dbReference type="ARBA" id="ARBA00038420"/>
    </source>
</evidence>
<dbReference type="SUPFAM" id="SSF51261">
    <property type="entry name" value="Duplicated hybrid motif"/>
    <property type="match status" value="1"/>
</dbReference>
<dbReference type="Gene3D" id="2.70.70.10">
    <property type="entry name" value="Glucose Permease (Domain IIA)"/>
    <property type="match status" value="1"/>
</dbReference>
<dbReference type="CDD" id="cd00118">
    <property type="entry name" value="LysM"/>
    <property type="match status" value="1"/>
</dbReference>
<feature type="region of interest" description="Disordered" evidence="2">
    <location>
        <begin position="143"/>
        <end position="166"/>
    </location>
</feature>
<protein>
    <submittedName>
        <fullName evidence="4">Murein hydrolase activator NlpD</fullName>
    </submittedName>
</protein>
<dbReference type="InterPro" id="IPR011055">
    <property type="entry name" value="Dup_hybrid_motif"/>
</dbReference>
<sequence length="320" mass="35087">MRGLIKKYLLKQNRRSRKVNTRSGLSQKSRKSWFFAYLVVFLTGCNTTHDPAAVSVSDLVAVPVQASVIVDGPIADVVQDSAVTADDSTEEPTQTLQMHHVQSGDTLYSIAWIYRKDVETLATVNHLRAPFMIYPGQMLTITDSGEGEPGGEKENKSHSKLVKKGTNDVVVGQSERSLIPEPKSAGISKDKAPNGAVDWHWPLQGKVVKVFSFQGEFNKGIDIRVKLGEPVRASADGEVVYAGSGLGMYGRLILIKHNSSYLSAYAHNKVLFVREGDSVKAGQKIAEIGSTGIKELTLHFEIRRNGKPVDPLRYLPTRGT</sequence>
<keyword evidence="4" id="KW-0378">Hydrolase</keyword>
<dbReference type="GO" id="GO:0004222">
    <property type="term" value="F:metalloendopeptidase activity"/>
    <property type="evidence" value="ECO:0007669"/>
    <property type="project" value="TreeGrafter"/>
</dbReference>
<reference evidence="4" key="1">
    <citation type="journal article" date="2017" name="Appl. Environ. Microbiol.">
        <title>Molecular characterization of an Endozoicomonas-like organism causing infection in king scallop Pecten maximus L.</title>
        <authorList>
            <person name="Cano I."/>
            <person name="van Aerle R."/>
            <person name="Ross S."/>
            <person name="Verner-Jeffreys D.W."/>
            <person name="Paley R.K."/>
            <person name="Rimmer G."/>
            <person name="Ryder D."/>
            <person name="Hooper P."/>
            <person name="Stone D."/>
            <person name="Feist S.W."/>
        </authorList>
    </citation>
    <scope>NUCLEOTIDE SEQUENCE</scope>
</reference>
<proteinExistence type="inferred from homology"/>
<evidence type="ECO:0000256" key="2">
    <source>
        <dbReference type="SAM" id="MobiDB-lite"/>
    </source>
</evidence>
<dbReference type="InterPro" id="IPR036779">
    <property type="entry name" value="LysM_dom_sf"/>
</dbReference>
<evidence type="ECO:0000259" key="3">
    <source>
        <dbReference type="PROSITE" id="PS51782"/>
    </source>
</evidence>
<gene>
    <name evidence="4" type="primary">nlpD</name>
    <name evidence="4" type="ORF">CI610_01227</name>
</gene>
<comment type="caution">
    <text evidence="4">The sequence shown here is derived from an EMBL/GenBank/DDBJ whole genome shotgun (WGS) entry which is preliminary data.</text>
</comment>
<dbReference type="GO" id="GO:0009279">
    <property type="term" value="C:cell outer membrane"/>
    <property type="evidence" value="ECO:0007669"/>
    <property type="project" value="TreeGrafter"/>
</dbReference>
<dbReference type="GO" id="GO:0032153">
    <property type="term" value="C:cell division site"/>
    <property type="evidence" value="ECO:0007669"/>
    <property type="project" value="TreeGrafter"/>
</dbReference>
<comment type="similarity">
    <text evidence="1">Belongs to the E.coli NlpD/Haemophilus LppB family.</text>
</comment>
<dbReference type="SMART" id="SM00257">
    <property type="entry name" value="LysM"/>
    <property type="match status" value="1"/>
</dbReference>
<dbReference type="Pfam" id="PF01476">
    <property type="entry name" value="LysM"/>
    <property type="match status" value="1"/>
</dbReference>
<dbReference type="PANTHER" id="PTHR21666:SF263">
    <property type="entry name" value="MUREIN HYDROLASE ACTIVATOR NLPD"/>
    <property type="match status" value="1"/>
</dbReference>
<accession>A0A2H9T955</accession>
<dbReference type="InterPro" id="IPR018392">
    <property type="entry name" value="LysM"/>
</dbReference>
<organism evidence="4">
    <name type="scientific">invertebrate metagenome</name>
    <dbReference type="NCBI Taxonomy" id="1711999"/>
    <lineage>
        <taxon>unclassified sequences</taxon>
        <taxon>metagenomes</taxon>
        <taxon>organismal metagenomes</taxon>
    </lineage>
</organism>
<feature type="domain" description="LysM" evidence="3">
    <location>
        <begin position="97"/>
        <end position="141"/>
    </location>
</feature>
<dbReference type="Pfam" id="PF01551">
    <property type="entry name" value="Peptidase_M23"/>
    <property type="match status" value="1"/>
</dbReference>
<dbReference type="EMBL" id="NSIT01000047">
    <property type="protein sequence ID" value="PJE79795.1"/>
    <property type="molecule type" value="Genomic_DNA"/>
</dbReference>
<dbReference type="CDD" id="cd12797">
    <property type="entry name" value="M23_peptidase"/>
    <property type="match status" value="1"/>
</dbReference>
<evidence type="ECO:0000313" key="4">
    <source>
        <dbReference type="EMBL" id="PJE79795.1"/>
    </source>
</evidence>
<dbReference type="InterPro" id="IPR050570">
    <property type="entry name" value="Cell_wall_metabolism_enzyme"/>
</dbReference>
<dbReference type="AlphaFoldDB" id="A0A2H9T955"/>
<dbReference type="PROSITE" id="PS51782">
    <property type="entry name" value="LYSM"/>
    <property type="match status" value="1"/>
</dbReference>
<dbReference type="PANTHER" id="PTHR21666">
    <property type="entry name" value="PEPTIDASE-RELATED"/>
    <property type="match status" value="1"/>
</dbReference>
<name>A0A2H9T955_9ZZZZ</name>
<dbReference type="Gene3D" id="3.10.350.10">
    <property type="entry name" value="LysM domain"/>
    <property type="match status" value="1"/>
</dbReference>
<dbReference type="InterPro" id="IPR016047">
    <property type="entry name" value="M23ase_b-sheet_dom"/>
</dbReference>